<accession>A0A8B6CBV7</accession>
<gene>
    <name evidence="1" type="ORF">MGAL_10B088286</name>
</gene>
<dbReference type="Proteomes" id="UP000596742">
    <property type="component" value="Unassembled WGS sequence"/>
</dbReference>
<name>A0A8B6CBV7_MYTGA</name>
<dbReference type="AlphaFoldDB" id="A0A8B6CBV7"/>
<dbReference type="OrthoDB" id="6019352at2759"/>
<dbReference type="EMBL" id="UYJE01001438">
    <property type="protein sequence ID" value="VDI02176.1"/>
    <property type="molecule type" value="Genomic_DNA"/>
</dbReference>
<sequence length="192" mass="21325">MPVVKCPVPDCQYETDDLDAVMVSALLKTHATVHSAAAGAIVSVKVETVKRQTVRQLVPVKIGHTLSLDGKTTYKQLRSADGSMVDKSEQEVIATMRTLAVREENTMVARVSLHGMTQNRDETVRSFRARLRSQACVCKFTLQCTGCEQNVDYTEAILRDVLTRWLRDPDIQLDLLGDKKSGYDAGTSLQIR</sequence>
<evidence type="ECO:0000313" key="2">
    <source>
        <dbReference type="Proteomes" id="UP000596742"/>
    </source>
</evidence>
<reference evidence="1" key="1">
    <citation type="submission" date="2018-11" db="EMBL/GenBank/DDBJ databases">
        <authorList>
            <person name="Alioto T."/>
            <person name="Alioto T."/>
        </authorList>
    </citation>
    <scope>NUCLEOTIDE SEQUENCE</scope>
</reference>
<evidence type="ECO:0000313" key="1">
    <source>
        <dbReference type="EMBL" id="VDI02176.1"/>
    </source>
</evidence>
<organism evidence="1 2">
    <name type="scientific">Mytilus galloprovincialis</name>
    <name type="common">Mediterranean mussel</name>
    <dbReference type="NCBI Taxonomy" id="29158"/>
    <lineage>
        <taxon>Eukaryota</taxon>
        <taxon>Metazoa</taxon>
        <taxon>Spiralia</taxon>
        <taxon>Lophotrochozoa</taxon>
        <taxon>Mollusca</taxon>
        <taxon>Bivalvia</taxon>
        <taxon>Autobranchia</taxon>
        <taxon>Pteriomorphia</taxon>
        <taxon>Mytilida</taxon>
        <taxon>Mytiloidea</taxon>
        <taxon>Mytilidae</taxon>
        <taxon>Mytilinae</taxon>
        <taxon>Mytilus</taxon>
    </lineage>
</organism>
<proteinExistence type="predicted"/>
<keyword evidence="2" id="KW-1185">Reference proteome</keyword>
<comment type="caution">
    <text evidence="1">The sequence shown here is derived from an EMBL/GenBank/DDBJ whole genome shotgun (WGS) entry which is preliminary data.</text>
</comment>
<protein>
    <submittedName>
        <fullName evidence="1">Uncharacterized protein</fullName>
    </submittedName>
</protein>